<feature type="compositionally biased region" description="Low complexity" evidence="4">
    <location>
        <begin position="336"/>
        <end position="346"/>
    </location>
</feature>
<evidence type="ECO:0000259" key="5">
    <source>
        <dbReference type="SMART" id="SM00363"/>
    </source>
</evidence>
<protein>
    <submittedName>
        <fullName evidence="6">Pseudouridine synthase</fullName>
    </submittedName>
</protein>
<dbReference type="Proteomes" id="UP000319771">
    <property type="component" value="Unassembled WGS sequence"/>
</dbReference>
<dbReference type="SMART" id="SM00363">
    <property type="entry name" value="S4"/>
    <property type="match status" value="1"/>
</dbReference>
<dbReference type="InterPro" id="IPR020094">
    <property type="entry name" value="TruA/RsuA/RluB/E/F_N"/>
</dbReference>
<dbReference type="InterPro" id="IPR006145">
    <property type="entry name" value="PsdUridine_synth_RsuA/RluA"/>
</dbReference>
<dbReference type="PANTHER" id="PTHR47683:SF2">
    <property type="entry name" value="RNA-BINDING S4 DOMAIN-CONTAINING PROTEIN"/>
    <property type="match status" value="1"/>
</dbReference>
<dbReference type="InterPro" id="IPR020103">
    <property type="entry name" value="PsdUridine_synth_cat_dom_sf"/>
</dbReference>
<comment type="similarity">
    <text evidence="1">Belongs to the pseudouridine synthase RsuA family.</text>
</comment>
<dbReference type="Gene3D" id="3.10.290.10">
    <property type="entry name" value="RNA-binding S4 domain"/>
    <property type="match status" value="1"/>
</dbReference>
<evidence type="ECO:0000256" key="4">
    <source>
        <dbReference type="SAM" id="MobiDB-lite"/>
    </source>
</evidence>
<proteinExistence type="inferred from homology"/>
<dbReference type="InterPro" id="IPR042092">
    <property type="entry name" value="PsdUridine_s_RsuA/RluB/E/F_cat"/>
</dbReference>
<dbReference type="InterPro" id="IPR036986">
    <property type="entry name" value="S4_RNA-bd_sf"/>
</dbReference>
<dbReference type="FunFam" id="3.10.290.10:FF:000003">
    <property type="entry name" value="Pseudouridine synthase"/>
    <property type="match status" value="1"/>
</dbReference>
<dbReference type="CDD" id="cd02870">
    <property type="entry name" value="PseudoU_synth_RsuA_like"/>
    <property type="match status" value="1"/>
</dbReference>
<dbReference type="PANTHER" id="PTHR47683">
    <property type="entry name" value="PSEUDOURIDINE SYNTHASE FAMILY PROTEIN-RELATED"/>
    <property type="match status" value="1"/>
</dbReference>
<feature type="compositionally biased region" description="Basic residues" evidence="4">
    <location>
        <begin position="16"/>
        <end position="25"/>
    </location>
</feature>
<dbReference type="NCBIfam" id="TIGR00093">
    <property type="entry name" value="pseudouridine synthase"/>
    <property type="match status" value="1"/>
</dbReference>
<dbReference type="CDD" id="cd00165">
    <property type="entry name" value="S4"/>
    <property type="match status" value="1"/>
</dbReference>
<feature type="region of interest" description="Disordered" evidence="4">
    <location>
        <begin position="1"/>
        <end position="40"/>
    </location>
</feature>
<feature type="compositionally biased region" description="Low complexity" evidence="4">
    <location>
        <begin position="357"/>
        <end position="397"/>
    </location>
</feature>
<dbReference type="Pfam" id="PF00849">
    <property type="entry name" value="PseudoU_synth_2"/>
    <property type="match status" value="1"/>
</dbReference>
<evidence type="ECO:0000313" key="7">
    <source>
        <dbReference type="Proteomes" id="UP000319771"/>
    </source>
</evidence>
<sequence>MRRGIPPLTEHPLPPAKRRPGRRAAARAARERGAGIADLTPAPRGVRLNKLLASRGIGARRKCDALIEAGSVRVNGTVIREPGTRVEPERDRVEVHGRPIPGKSAPRWVMVFKPVGVITTLDDPEGRPTLKALLPPGPRLFPVGRLDADTSGLLVATNDGELAHHLMHPRYGVPKTYRARLNRPPDPDQLHRLRTGVEFEPRVVSGPCQVRIRNARLDRAEIEITLHEGRYRQVRRMCEAVGLTVKALHRSAYGPLRIGSLPRGGWRDLTADEVRRLRAASARPVPRPAVRAIPPPAARAVPRPAARPTPGPAARPLASPPAFPRSNERSARGPTARRGMASAAGGRSRGPDRGPTARRGPASAADGRPRGPARGPTARRGPASAAGGRPRAPARGPTAKRPRRRTGPRPGPRRAWASGPGARPRPAGLGQRPDRGGSDGPRARRPGPGRPGSMGRRPGPTGGGTPRGRRPRP</sequence>
<comment type="caution">
    <text evidence="6">The sequence shown here is derived from an EMBL/GenBank/DDBJ whole genome shotgun (WGS) entry which is preliminary data.</text>
</comment>
<dbReference type="GO" id="GO:0003723">
    <property type="term" value="F:RNA binding"/>
    <property type="evidence" value="ECO:0007669"/>
    <property type="project" value="UniProtKB-KW"/>
</dbReference>
<dbReference type="GO" id="GO:0000455">
    <property type="term" value="P:enzyme-directed rRNA pseudouridine synthesis"/>
    <property type="evidence" value="ECO:0007669"/>
    <property type="project" value="UniProtKB-ARBA"/>
</dbReference>
<dbReference type="EMBL" id="VBPB01000005">
    <property type="protein sequence ID" value="TMQ74250.1"/>
    <property type="molecule type" value="Genomic_DNA"/>
</dbReference>
<name>A0A538UEE8_UNCEI</name>
<feature type="domain" description="RNA-binding S4" evidence="5">
    <location>
        <begin position="46"/>
        <end position="106"/>
    </location>
</feature>
<dbReference type="Gene3D" id="3.30.70.1560">
    <property type="entry name" value="Alpha-L RNA-binding motif"/>
    <property type="match status" value="1"/>
</dbReference>
<feature type="region of interest" description="Disordered" evidence="4">
    <location>
        <begin position="279"/>
        <end position="473"/>
    </location>
</feature>
<feature type="compositionally biased region" description="Pro residues" evidence="4">
    <location>
        <begin position="305"/>
        <end position="323"/>
    </location>
</feature>
<evidence type="ECO:0000256" key="1">
    <source>
        <dbReference type="ARBA" id="ARBA00008348"/>
    </source>
</evidence>
<dbReference type="Pfam" id="PF01479">
    <property type="entry name" value="S4"/>
    <property type="match status" value="1"/>
</dbReference>
<dbReference type="SUPFAM" id="SSF55174">
    <property type="entry name" value="Alpha-L RNA-binding motif"/>
    <property type="match status" value="1"/>
</dbReference>
<keyword evidence="2" id="KW-0413">Isomerase</keyword>
<dbReference type="Gene3D" id="3.30.70.580">
    <property type="entry name" value="Pseudouridine synthase I, catalytic domain, N-terminal subdomain"/>
    <property type="match status" value="1"/>
</dbReference>
<feature type="compositionally biased region" description="Low complexity" evidence="4">
    <location>
        <begin position="413"/>
        <end position="431"/>
    </location>
</feature>
<reference evidence="6 7" key="1">
    <citation type="journal article" date="2019" name="Nat. Microbiol.">
        <title>Mediterranean grassland soil C-N compound turnover is dependent on rainfall and depth, and is mediated by genomically divergent microorganisms.</title>
        <authorList>
            <person name="Diamond S."/>
            <person name="Andeer P.F."/>
            <person name="Li Z."/>
            <person name="Crits-Christoph A."/>
            <person name="Burstein D."/>
            <person name="Anantharaman K."/>
            <person name="Lane K.R."/>
            <person name="Thomas B.C."/>
            <person name="Pan C."/>
            <person name="Northen T.R."/>
            <person name="Banfield J.F."/>
        </authorList>
    </citation>
    <scope>NUCLEOTIDE SEQUENCE [LARGE SCALE GENOMIC DNA]</scope>
    <source>
        <strain evidence="6">WS_11</strain>
    </source>
</reference>
<feature type="compositionally biased region" description="Low complexity" evidence="4">
    <location>
        <begin position="279"/>
        <end position="304"/>
    </location>
</feature>
<dbReference type="AlphaFoldDB" id="A0A538UEE8"/>
<dbReference type="GO" id="GO:0120159">
    <property type="term" value="F:rRNA pseudouridine synthase activity"/>
    <property type="evidence" value="ECO:0007669"/>
    <property type="project" value="UniProtKB-ARBA"/>
</dbReference>
<dbReference type="PROSITE" id="PS50889">
    <property type="entry name" value="S4"/>
    <property type="match status" value="1"/>
</dbReference>
<dbReference type="InterPro" id="IPR000748">
    <property type="entry name" value="PsdUridine_synth_RsuA/RluB/E/F"/>
</dbReference>
<feature type="compositionally biased region" description="Basic residues" evidence="4">
    <location>
        <begin position="398"/>
        <end position="407"/>
    </location>
</feature>
<dbReference type="InterPro" id="IPR050343">
    <property type="entry name" value="RsuA_PseudoU_synthase"/>
</dbReference>
<organism evidence="6 7">
    <name type="scientific">Eiseniibacteriota bacterium</name>
    <dbReference type="NCBI Taxonomy" id="2212470"/>
    <lineage>
        <taxon>Bacteria</taxon>
        <taxon>Candidatus Eiseniibacteriota</taxon>
    </lineage>
</organism>
<evidence type="ECO:0000256" key="2">
    <source>
        <dbReference type="ARBA" id="ARBA00023235"/>
    </source>
</evidence>
<dbReference type="InterPro" id="IPR002942">
    <property type="entry name" value="S4_RNA-bd"/>
</dbReference>
<accession>A0A538UEE8</accession>
<evidence type="ECO:0000313" key="6">
    <source>
        <dbReference type="EMBL" id="TMQ74250.1"/>
    </source>
</evidence>
<gene>
    <name evidence="6" type="ORF">E6K81_00495</name>
</gene>
<keyword evidence="3" id="KW-0694">RNA-binding</keyword>
<evidence type="ECO:0000256" key="3">
    <source>
        <dbReference type="PROSITE-ProRule" id="PRU00182"/>
    </source>
</evidence>
<dbReference type="SUPFAM" id="SSF55120">
    <property type="entry name" value="Pseudouridine synthase"/>
    <property type="match status" value="1"/>
</dbReference>